<dbReference type="KEGG" id="mtua:CSH63_23925"/>
<accession>A0A386WSS3</accession>
<evidence type="ECO:0000313" key="1">
    <source>
        <dbReference type="EMBL" id="AYF30440.1"/>
    </source>
</evidence>
<sequence length="221" mass="22403">MGDEGSVGVGAFDAGEVFGELPVEVVGALAVSGVPVGGGEELESVEAAPLGGPVEVCGAVVGVGGPADGVGGVAEAQLEFGQEHGGFPCTAWAGAVAGSMPVRLSCRSCRARSGSLAARVRAVAMWWARSVLSRPGSDRGVGRQVRVMSAAMAPTVMRARTRWAWAAARCGGVGVPAEGMIWLAYRRIARPTVLAMAAAARGRGRQVGWQWSVCSAVSVSV</sequence>
<evidence type="ECO:0000313" key="2">
    <source>
        <dbReference type="Proteomes" id="UP000267804"/>
    </source>
</evidence>
<gene>
    <name evidence="1" type="ORF">CSH63_23925</name>
</gene>
<proteinExistence type="predicted"/>
<organism evidence="1 2">
    <name type="scientific">Micromonospora tulbaghiae</name>
    <dbReference type="NCBI Taxonomy" id="479978"/>
    <lineage>
        <taxon>Bacteria</taxon>
        <taxon>Bacillati</taxon>
        <taxon>Actinomycetota</taxon>
        <taxon>Actinomycetes</taxon>
        <taxon>Micromonosporales</taxon>
        <taxon>Micromonosporaceae</taxon>
        <taxon>Micromonospora</taxon>
    </lineage>
</organism>
<dbReference type="EMBL" id="CP024087">
    <property type="protein sequence ID" value="AYF30440.1"/>
    <property type="molecule type" value="Genomic_DNA"/>
</dbReference>
<dbReference type="Proteomes" id="UP000267804">
    <property type="component" value="Chromosome"/>
</dbReference>
<dbReference type="AlphaFoldDB" id="A0A386WSS3"/>
<reference evidence="1 2" key="1">
    <citation type="submission" date="2017-10" db="EMBL/GenBank/DDBJ databases">
        <title>Integration of genomic and chemical information greatly accelerates assignment of the full stereostructure of myelolactone, a potent inhibitor of myeloma from a marine-derived Micromonospora.</title>
        <authorList>
            <person name="Kim M.C."/>
            <person name="Machado H."/>
            <person name="Jensen P.R."/>
            <person name="Fenical W."/>
        </authorList>
    </citation>
    <scope>NUCLEOTIDE SEQUENCE [LARGE SCALE GENOMIC DNA]</scope>
    <source>
        <strain evidence="1 2">CNY-010</strain>
    </source>
</reference>
<protein>
    <submittedName>
        <fullName evidence="1">Uncharacterized protein</fullName>
    </submittedName>
</protein>
<name>A0A386WSS3_9ACTN</name>